<dbReference type="KEGG" id="fli:Fleli_1816"/>
<keyword evidence="1" id="KW-0175">Coiled coil</keyword>
<feature type="coiled-coil region" evidence="1">
    <location>
        <begin position="117"/>
        <end position="153"/>
    </location>
</feature>
<evidence type="ECO:0000313" key="3">
    <source>
        <dbReference type="Proteomes" id="UP000006054"/>
    </source>
</evidence>
<protein>
    <submittedName>
        <fullName evidence="2">Uncharacterized protein</fullName>
    </submittedName>
</protein>
<name>I4AJS9_BERLS</name>
<keyword evidence="3" id="KW-1185">Reference proteome</keyword>
<evidence type="ECO:0000256" key="1">
    <source>
        <dbReference type="SAM" id="Coils"/>
    </source>
</evidence>
<dbReference type="RefSeq" id="WP_014797666.1">
    <property type="nucleotide sequence ID" value="NC_018018.1"/>
</dbReference>
<reference evidence="3" key="1">
    <citation type="submission" date="2012-06" db="EMBL/GenBank/DDBJ databases">
        <title>The complete genome of Flexibacter litoralis DSM 6794.</title>
        <authorList>
            <person name="Lucas S."/>
            <person name="Copeland A."/>
            <person name="Lapidus A."/>
            <person name="Glavina del Rio T."/>
            <person name="Dalin E."/>
            <person name="Tice H."/>
            <person name="Bruce D."/>
            <person name="Goodwin L."/>
            <person name="Pitluck S."/>
            <person name="Peters L."/>
            <person name="Ovchinnikova G."/>
            <person name="Lu M."/>
            <person name="Kyrpides N."/>
            <person name="Mavromatis K."/>
            <person name="Ivanova N."/>
            <person name="Brettin T."/>
            <person name="Detter J.C."/>
            <person name="Han C."/>
            <person name="Larimer F."/>
            <person name="Land M."/>
            <person name="Hauser L."/>
            <person name="Markowitz V."/>
            <person name="Cheng J.-F."/>
            <person name="Hugenholtz P."/>
            <person name="Woyke T."/>
            <person name="Wu D."/>
            <person name="Spring S."/>
            <person name="Lang E."/>
            <person name="Kopitz M."/>
            <person name="Brambilla E."/>
            <person name="Klenk H.-P."/>
            <person name="Eisen J.A."/>
        </authorList>
    </citation>
    <scope>NUCLEOTIDE SEQUENCE [LARGE SCALE GENOMIC DNA]</scope>
    <source>
        <strain evidence="3">ATCC 23117 / DSM 6794 / NBRC 15988 / NCIMB 1366 / Sio-4</strain>
    </source>
</reference>
<dbReference type="AlphaFoldDB" id="I4AJS9"/>
<evidence type="ECO:0000313" key="2">
    <source>
        <dbReference type="EMBL" id="AFM04214.1"/>
    </source>
</evidence>
<sequence length="158" mass="18312">MLINNLSNSSFNIFSSNQPILSINTTDISSLVGVVFEFFANPNEKNLSLIKNNTQKLSEMNNAVEKLKNWAWQNADLEYSKKQLQKAQEVEKVVETTYNSLGILMKSNISEPIHEFLQKFEQLLKNLQSYLSILENDLKKEEIKEELKILNKRRFNIA</sequence>
<dbReference type="Proteomes" id="UP000006054">
    <property type="component" value="Chromosome"/>
</dbReference>
<dbReference type="EMBL" id="CP003345">
    <property type="protein sequence ID" value="AFM04214.1"/>
    <property type="molecule type" value="Genomic_DNA"/>
</dbReference>
<dbReference type="HOGENOM" id="CLU_1666823_0_0_10"/>
<gene>
    <name evidence="2" type="ordered locus">Fleli_1816</name>
</gene>
<organism evidence="2 3">
    <name type="scientific">Bernardetia litoralis (strain ATCC 23117 / DSM 6794 / NBRC 15988 / NCIMB 1366 / Fx l1 / Sio-4)</name>
    <name type="common">Flexibacter litoralis</name>
    <dbReference type="NCBI Taxonomy" id="880071"/>
    <lineage>
        <taxon>Bacteria</taxon>
        <taxon>Pseudomonadati</taxon>
        <taxon>Bacteroidota</taxon>
        <taxon>Cytophagia</taxon>
        <taxon>Cytophagales</taxon>
        <taxon>Bernardetiaceae</taxon>
        <taxon>Bernardetia</taxon>
    </lineage>
</organism>
<accession>I4AJS9</accession>
<proteinExistence type="predicted"/>